<evidence type="ECO:0000259" key="1">
    <source>
        <dbReference type="PROSITE" id="PS50011"/>
    </source>
</evidence>
<dbReference type="PANTHER" id="PTHR37542">
    <property type="entry name" value="HELO DOMAIN-CONTAINING PROTEIN-RELATED"/>
    <property type="match status" value="1"/>
</dbReference>
<dbReference type="InterPro" id="IPR038305">
    <property type="entry name" value="HeLo_sf"/>
</dbReference>
<sequence length="587" mass="66472">MSGLEIPGLVVGVVPLALKATVEAWKVLDDTVSFSDDSEDLVIRLETLKAHLGIWAMKAGLTEGGLLSALLPFEELIERTLKRICELVTEVELQGTKYGLKPPETGSGNTKRTNAAIVQMRKSLHAALSNTKSPRTNIAVKIEADAARIANPERKDEPNVLRRICWAVHDKQKFEGFVNTLEKHVNGLQNFVVDHDRRKLQQEGTRITLDIIRGLSEPDALIHLRGAPIWDDQFSQMDISTLARWKAIAVTPPSPPVTTTESLKDWSLASIHADDRSQVRFIKRGLVNNDAAYFFEKKEYDPNITDDEKDILQDRIRQLMALLGEARSQRHLNTLQALGYLDDPSYHCWWIVFRFPLSPLDVLDDKANRPLSLKDLYSVPYRPALEARYRLAKRLVDSFARLYGSDWYHKGINSSNIIFPQIYTASSRASFKSINTALVQGFNYSRQLTQSQTIDRGKVLNDLEAAIYRHPLYQGDAASGYQIQYDIYSLGLVLFEIAIWGPLMDMFVPGKGKKPPVALSPNMKQFHEAEAFELKRRIDMRVENELAYRVGTRYKEVVQWCLSLRGTVTALEFYNAVAIPLDELCSQ</sequence>
<evidence type="ECO:0000313" key="2">
    <source>
        <dbReference type="EMBL" id="OAG11163.1"/>
    </source>
</evidence>
<dbReference type="PROSITE" id="PS50011">
    <property type="entry name" value="PROTEIN_KINASE_DOM"/>
    <property type="match status" value="1"/>
</dbReference>
<name>A0A177CUG5_9PLEO</name>
<dbReference type="SUPFAM" id="SSF56112">
    <property type="entry name" value="Protein kinase-like (PK-like)"/>
    <property type="match status" value="1"/>
</dbReference>
<dbReference type="InterPro" id="IPR000719">
    <property type="entry name" value="Prot_kinase_dom"/>
</dbReference>
<dbReference type="AlphaFoldDB" id="A0A177CUG5"/>
<proteinExistence type="predicted"/>
<dbReference type="Proteomes" id="UP000077069">
    <property type="component" value="Unassembled WGS sequence"/>
</dbReference>
<dbReference type="PANTHER" id="PTHR37542:SF3">
    <property type="entry name" value="PRION-INHIBITION AND PROPAGATION HELO DOMAIN-CONTAINING PROTEIN"/>
    <property type="match status" value="1"/>
</dbReference>
<dbReference type="Pfam" id="PF14479">
    <property type="entry name" value="HeLo"/>
    <property type="match status" value="1"/>
</dbReference>
<reference evidence="2 3" key="1">
    <citation type="submission" date="2016-05" db="EMBL/GenBank/DDBJ databases">
        <title>Comparative analysis of secretome profiles of manganese(II)-oxidizing ascomycete fungi.</title>
        <authorList>
            <consortium name="DOE Joint Genome Institute"/>
            <person name="Zeiner C.A."/>
            <person name="Purvine S.O."/>
            <person name="Zink E.M."/>
            <person name="Wu S."/>
            <person name="Pasa-Tolic L."/>
            <person name="Chaput D.L."/>
            <person name="Haridas S."/>
            <person name="Grigoriev I.V."/>
            <person name="Santelli C.M."/>
            <person name="Hansel C.M."/>
        </authorList>
    </citation>
    <scope>NUCLEOTIDE SEQUENCE [LARGE SCALE GENOMIC DNA]</scope>
    <source>
        <strain evidence="2 3">AP3s5-JAC2a</strain>
    </source>
</reference>
<dbReference type="InterPro" id="IPR011009">
    <property type="entry name" value="Kinase-like_dom_sf"/>
</dbReference>
<dbReference type="InterPro" id="IPR029498">
    <property type="entry name" value="HeLo_dom"/>
</dbReference>
<dbReference type="Gene3D" id="1.10.510.10">
    <property type="entry name" value="Transferase(Phosphotransferase) domain 1"/>
    <property type="match status" value="1"/>
</dbReference>
<keyword evidence="3" id="KW-1185">Reference proteome</keyword>
<dbReference type="GO" id="GO:0005524">
    <property type="term" value="F:ATP binding"/>
    <property type="evidence" value="ECO:0007669"/>
    <property type="project" value="InterPro"/>
</dbReference>
<feature type="domain" description="Protein kinase" evidence="1">
    <location>
        <begin position="257"/>
        <end position="587"/>
    </location>
</feature>
<dbReference type="InParanoid" id="A0A177CUG5"/>
<dbReference type="RefSeq" id="XP_018041528.1">
    <property type="nucleotide sequence ID" value="XM_018186101.1"/>
</dbReference>
<dbReference type="Gene3D" id="1.20.120.1020">
    <property type="entry name" value="Prion-inhibition and propagation, HeLo domain"/>
    <property type="match status" value="1"/>
</dbReference>
<dbReference type="GeneID" id="28769587"/>
<dbReference type="STRING" id="1460663.A0A177CUG5"/>
<protein>
    <recommendedName>
        <fullName evidence="1">Protein kinase domain-containing protein</fullName>
    </recommendedName>
</protein>
<accession>A0A177CUG5</accession>
<dbReference type="EMBL" id="KV441548">
    <property type="protein sequence ID" value="OAG11163.1"/>
    <property type="molecule type" value="Genomic_DNA"/>
</dbReference>
<dbReference type="OrthoDB" id="1911848at2759"/>
<organism evidence="2 3">
    <name type="scientific">Paraphaeosphaeria sporulosa</name>
    <dbReference type="NCBI Taxonomy" id="1460663"/>
    <lineage>
        <taxon>Eukaryota</taxon>
        <taxon>Fungi</taxon>
        <taxon>Dikarya</taxon>
        <taxon>Ascomycota</taxon>
        <taxon>Pezizomycotina</taxon>
        <taxon>Dothideomycetes</taxon>
        <taxon>Pleosporomycetidae</taxon>
        <taxon>Pleosporales</taxon>
        <taxon>Massarineae</taxon>
        <taxon>Didymosphaeriaceae</taxon>
        <taxon>Paraphaeosphaeria</taxon>
    </lineage>
</organism>
<gene>
    <name evidence="2" type="ORF">CC84DRAFT_411</name>
</gene>
<evidence type="ECO:0000313" key="3">
    <source>
        <dbReference type="Proteomes" id="UP000077069"/>
    </source>
</evidence>
<dbReference type="GO" id="GO:0004672">
    <property type="term" value="F:protein kinase activity"/>
    <property type="evidence" value="ECO:0007669"/>
    <property type="project" value="InterPro"/>
</dbReference>